<organism evidence="2 3">
    <name type="scientific">Microbulbifer spongiae</name>
    <dbReference type="NCBI Taxonomy" id="2944933"/>
    <lineage>
        <taxon>Bacteria</taxon>
        <taxon>Pseudomonadati</taxon>
        <taxon>Pseudomonadota</taxon>
        <taxon>Gammaproteobacteria</taxon>
        <taxon>Cellvibrionales</taxon>
        <taxon>Microbulbiferaceae</taxon>
        <taxon>Microbulbifer</taxon>
    </lineage>
</organism>
<dbReference type="RefSeq" id="WP_301416991.1">
    <property type="nucleotide sequence ID" value="NZ_CP098023.1"/>
</dbReference>
<accession>A0ABY9EC16</accession>
<reference evidence="2 3" key="1">
    <citation type="submission" date="2022-05" db="EMBL/GenBank/DDBJ databases">
        <title>Microbulbifer sp. nov., isolated from sponge.</title>
        <authorList>
            <person name="Gao L."/>
        </authorList>
    </citation>
    <scope>NUCLEOTIDE SEQUENCE [LARGE SCALE GENOMIC DNA]</scope>
    <source>
        <strain evidence="2 3">MI-G</strain>
    </source>
</reference>
<dbReference type="Proteomes" id="UP001321520">
    <property type="component" value="Chromosome"/>
</dbReference>
<evidence type="ECO:0000313" key="2">
    <source>
        <dbReference type="EMBL" id="WKD50573.1"/>
    </source>
</evidence>
<proteinExistence type="predicted"/>
<feature type="compositionally biased region" description="Basic and acidic residues" evidence="1">
    <location>
        <begin position="1"/>
        <end position="10"/>
    </location>
</feature>
<evidence type="ECO:0000313" key="3">
    <source>
        <dbReference type="Proteomes" id="UP001321520"/>
    </source>
</evidence>
<feature type="region of interest" description="Disordered" evidence="1">
    <location>
        <begin position="1"/>
        <end position="49"/>
    </location>
</feature>
<evidence type="ECO:0000256" key="1">
    <source>
        <dbReference type="SAM" id="MobiDB-lite"/>
    </source>
</evidence>
<sequence>MASLEHRHQSLDMQRQPAGGIPEPPNAEKHGCTQGGSESGAGAGSHCVEEGSGDFLAGWQYQLRHGGKANAGQFNGRIMLG</sequence>
<dbReference type="EMBL" id="CP098023">
    <property type="protein sequence ID" value="WKD50573.1"/>
    <property type="molecule type" value="Genomic_DNA"/>
</dbReference>
<feature type="compositionally biased region" description="Gly residues" evidence="1">
    <location>
        <begin position="33"/>
        <end position="43"/>
    </location>
</feature>
<keyword evidence="3" id="KW-1185">Reference proteome</keyword>
<name>A0ABY9EC16_9GAMM</name>
<gene>
    <name evidence="2" type="ORF">M8T91_03865</name>
</gene>
<protein>
    <submittedName>
        <fullName evidence="2">Uncharacterized protein</fullName>
    </submittedName>
</protein>